<keyword evidence="2 5" id="KW-0687">Ribonucleoprotein</keyword>
<comment type="caution">
    <text evidence="6">The sequence shown here is derived from an EMBL/GenBank/DDBJ whole genome shotgun (WGS) entry which is preliminary data.</text>
</comment>
<dbReference type="SMART" id="SM01387">
    <property type="entry name" value="Ribosomal_S15"/>
    <property type="match status" value="1"/>
</dbReference>
<dbReference type="GO" id="GO:0006412">
    <property type="term" value="P:translation"/>
    <property type="evidence" value="ECO:0007669"/>
    <property type="project" value="InterPro"/>
</dbReference>
<keyword evidence="7" id="KW-1185">Reference proteome</keyword>
<dbReference type="InterPro" id="IPR000589">
    <property type="entry name" value="Ribosomal_uS15"/>
</dbReference>
<evidence type="ECO:0000256" key="1">
    <source>
        <dbReference type="ARBA" id="ARBA00022980"/>
    </source>
</evidence>
<evidence type="ECO:0000313" key="7">
    <source>
        <dbReference type="Proteomes" id="UP000320078"/>
    </source>
</evidence>
<dbReference type="FunFam" id="1.10.287.10:FF:000002">
    <property type="entry name" value="30S ribosomal protein S15"/>
    <property type="match status" value="1"/>
</dbReference>
<comment type="subunit">
    <text evidence="4">Part of the 30S ribosomal subunit. Forms a bridge to the 50S subunit in the 70S ribosome, contacting the 23S rRNA.</text>
</comment>
<dbReference type="Proteomes" id="UP000320078">
    <property type="component" value="Unassembled WGS sequence"/>
</dbReference>
<dbReference type="GO" id="GO:0003735">
    <property type="term" value="F:structural constituent of ribosome"/>
    <property type="evidence" value="ECO:0007669"/>
    <property type="project" value="InterPro"/>
</dbReference>
<dbReference type="AlphaFoldDB" id="A0A559KJN9"/>
<evidence type="ECO:0000256" key="5">
    <source>
        <dbReference type="RuleBase" id="RU003919"/>
    </source>
</evidence>
<dbReference type="EMBL" id="VIAE01000003">
    <property type="protein sequence ID" value="TVY12308.1"/>
    <property type="molecule type" value="Genomic_DNA"/>
</dbReference>
<dbReference type="InterPro" id="IPR009068">
    <property type="entry name" value="uS15_NS1_RNA-bd_sf"/>
</dbReference>
<dbReference type="OrthoDB" id="9799262at2"/>
<evidence type="ECO:0000256" key="4">
    <source>
        <dbReference type="ARBA" id="ARBA00064542"/>
    </source>
</evidence>
<dbReference type="SUPFAM" id="SSF47060">
    <property type="entry name" value="S15/NS1 RNA-binding domain"/>
    <property type="match status" value="1"/>
</dbReference>
<evidence type="ECO:0000256" key="3">
    <source>
        <dbReference type="ARBA" id="ARBA00035313"/>
    </source>
</evidence>
<reference evidence="6 7" key="1">
    <citation type="submission" date="2019-06" db="EMBL/GenBank/DDBJ databases">
        <title>Draft Genome Sequence of Candidatus Phytoplasma pini-Related Strain MDPP: A Resource for Comparative Genomics of Gymnosperm-infecting Phytoplasmas.</title>
        <authorList>
            <person name="Cai W."/>
            <person name="Costanzo S."/>
            <person name="Shao J."/>
            <person name="Zhao Y."/>
            <person name="Davis R."/>
        </authorList>
    </citation>
    <scope>NUCLEOTIDE SEQUENCE [LARGE SCALE GENOMIC DNA]</scope>
    <source>
        <strain evidence="6 7">MDPP</strain>
    </source>
</reference>
<organism evidence="6 7">
    <name type="scientific">Candidatus Phytoplasma pini</name>
    <dbReference type="NCBI Taxonomy" id="267362"/>
    <lineage>
        <taxon>Bacteria</taxon>
        <taxon>Bacillati</taxon>
        <taxon>Mycoplasmatota</taxon>
        <taxon>Mollicutes</taxon>
        <taxon>Acholeplasmatales</taxon>
        <taxon>Acholeplasmataceae</taxon>
        <taxon>Candidatus Phytoplasma</taxon>
    </lineage>
</organism>
<dbReference type="PANTHER" id="PTHR23321:SF26">
    <property type="entry name" value="SMALL RIBOSOMAL SUBUNIT PROTEIN US15M"/>
    <property type="match status" value="1"/>
</dbReference>
<dbReference type="GO" id="GO:0022627">
    <property type="term" value="C:cytosolic small ribosomal subunit"/>
    <property type="evidence" value="ECO:0007669"/>
    <property type="project" value="TreeGrafter"/>
</dbReference>
<dbReference type="PANTHER" id="PTHR23321">
    <property type="entry name" value="RIBOSOMAL PROTEIN S15, BACTERIAL AND ORGANELLAR"/>
    <property type="match status" value="1"/>
</dbReference>
<protein>
    <recommendedName>
        <fullName evidence="3">30S ribosomal protein S15</fullName>
    </recommendedName>
</protein>
<dbReference type="RefSeq" id="WP_144658337.1">
    <property type="nucleotide sequence ID" value="NZ_VIAE01000003.1"/>
</dbReference>
<dbReference type="Pfam" id="PF00312">
    <property type="entry name" value="Ribosomal_S15"/>
    <property type="match status" value="1"/>
</dbReference>
<gene>
    <name evidence="6" type="primary">rpsO</name>
    <name evidence="6" type="ORF">MDPP_00188</name>
</gene>
<dbReference type="Gene3D" id="1.10.287.10">
    <property type="entry name" value="S15/NS1, RNA-binding"/>
    <property type="match status" value="1"/>
</dbReference>
<dbReference type="InterPro" id="IPR005290">
    <property type="entry name" value="Ribosomal_uS15_bac-type"/>
</dbReference>
<keyword evidence="1 5" id="KW-0689">Ribosomal protein</keyword>
<comment type="similarity">
    <text evidence="5">Belongs to the universal ribosomal protein uS15 family.</text>
</comment>
<sequence length="69" mass="7930">MALSKEEKKIIIKKNAKKEGDTGSLGVQIAILSREIEELNKHLKKHPLDLHSKRGFLNKNKKRNTLKNK</sequence>
<proteinExistence type="inferred from homology"/>
<accession>A0A559KJN9</accession>
<evidence type="ECO:0000313" key="6">
    <source>
        <dbReference type="EMBL" id="TVY12308.1"/>
    </source>
</evidence>
<name>A0A559KJN9_9MOLU</name>
<evidence type="ECO:0000256" key="2">
    <source>
        <dbReference type="ARBA" id="ARBA00023274"/>
    </source>
</evidence>